<comment type="caution">
    <text evidence="7">The sequence shown here is derived from an EMBL/GenBank/DDBJ whole genome shotgun (WGS) entry which is preliminary data.</text>
</comment>
<dbReference type="PROSITE" id="PS50949">
    <property type="entry name" value="HTH_GNTR"/>
    <property type="match status" value="1"/>
</dbReference>
<dbReference type="CDD" id="cd07377">
    <property type="entry name" value="WHTH_GntR"/>
    <property type="match status" value="1"/>
</dbReference>
<keyword evidence="5" id="KW-0804">Transcription</keyword>
<dbReference type="SMART" id="SM00345">
    <property type="entry name" value="HTH_GNTR"/>
    <property type="match status" value="1"/>
</dbReference>
<feature type="domain" description="HTH gntR-type" evidence="6">
    <location>
        <begin position="16"/>
        <end position="84"/>
    </location>
</feature>
<dbReference type="InterPro" id="IPR015424">
    <property type="entry name" value="PyrdxlP-dep_Trfase"/>
</dbReference>
<dbReference type="Gene3D" id="3.40.640.10">
    <property type="entry name" value="Type I PLP-dependent aspartate aminotransferase-like (Major domain)"/>
    <property type="match status" value="1"/>
</dbReference>
<evidence type="ECO:0000256" key="2">
    <source>
        <dbReference type="ARBA" id="ARBA00022898"/>
    </source>
</evidence>
<dbReference type="InterPro" id="IPR036390">
    <property type="entry name" value="WH_DNA-bd_sf"/>
</dbReference>
<evidence type="ECO:0000259" key="6">
    <source>
        <dbReference type="PROSITE" id="PS50949"/>
    </source>
</evidence>
<dbReference type="Pfam" id="PF00392">
    <property type="entry name" value="GntR"/>
    <property type="match status" value="1"/>
</dbReference>
<comment type="similarity">
    <text evidence="1">In the C-terminal section; belongs to the class-I pyridoxal-phosphate-dependent aminotransferase family.</text>
</comment>
<dbReference type="PANTHER" id="PTHR46577:SF2">
    <property type="entry name" value="TRANSCRIPTIONAL REGULATORY PROTEIN"/>
    <property type="match status" value="1"/>
</dbReference>
<dbReference type="Proteomes" id="UP000240912">
    <property type="component" value="Unassembled WGS sequence"/>
</dbReference>
<evidence type="ECO:0000256" key="1">
    <source>
        <dbReference type="ARBA" id="ARBA00005384"/>
    </source>
</evidence>
<name>A0A2T3HGW8_9SPHI</name>
<evidence type="ECO:0000313" key="8">
    <source>
        <dbReference type="Proteomes" id="UP000240912"/>
    </source>
</evidence>
<dbReference type="PANTHER" id="PTHR46577">
    <property type="entry name" value="HTH-TYPE TRANSCRIPTIONAL REGULATORY PROTEIN GABR"/>
    <property type="match status" value="1"/>
</dbReference>
<protein>
    <submittedName>
        <fullName evidence="7">PLP-dependent aminotransferase family protein</fullName>
    </submittedName>
</protein>
<keyword evidence="7" id="KW-0808">Transferase</keyword>
<dbReference type="Gene3D" id="1.10.10.10">
    <property type="entry name" value="Winged helix-like DNA-binding domain superfamily/Winged helix DNA-binding domain"/>
    <property type="match status" value="1"/>
</dbReference>
<dbReference type="GO" id="GO:0003677">
    <property type="term" value="F:DNA binding"/>
    <property type="evidence" value="ECO:0007669"/>
    <property type="project" value="UniProtKB-KW"/>
</dbReference>
<keyword evidence="4" id="KW-0238">DNA-binding</keyword>
<dbReference type="SUPFAM" id="SSF46785">
    <property type="entry name" value="Winged helix' DNA-binding domain"/>
    <property type="match status" value="1"/>
</dbReference>
<reference evidence="7 8" key="1">
    <citation type="submission" date="2018-03" db="EMBL/GenBank/DDBJ databases">
        <authorList>
            <person name="Keele B.F."/>
        </authorList>
    </citation>
    <scope>NUCLEOTIDE SEQUENCE [LARGE SCALE GENOMIC DNA]</scope>
    <source>
        <strain evidence="7 8">YL28-9</strain>
    </source>
</reference>
<dbReference type="InterPro" id="IPR015421">
    <property type="entry name" value="PyrdxlP-dep_Trfase_major"/>
</dbReference>
<accession>A0A2T3HGW8</accession>
<organism evidence="7 8">
    <name type="scientific">Pedobacter yulinensis</name>
    <dbReference type="NCBI Taxonomy" id="2126353"/>
    <lineage>
        <taxon>Bacteria</taxon>
        <taxon>Pseudomonadati</taxon>
        <taxon>Bacteroidota</taxon>
        <taxon>Sphingobacteriia</taxon>
        <taxon>Sphingobacteriales</taxon>
        <taxon>Sphingobacteriaceae</taxon>
        <taxon>Pedobacter</taxon>
    </lineage>
</organism>
<keyword evidence="2" id="KW-0663">Pyridoxal phosphate</keyword>
<dbReference type="Pfam" id="PF00155">
    <property type="entry name" value="Aminotran_1_2"/>
    <property type="match status" value="1"/>
</dbReference>
<dbReference type="OrthoDB" id="594134at2"/>
<evidence type="ECO:0000256" key="3">
    <source>
        <dbReference type="ARBA" id="ARBA00023015"/>
    </source>
</evidence>
<gene>
    <name evidence="7" type="ORF">C7T94_18925</name>
</gene>
<evidence type="ECO:0000256" key="5">
    <source>
        <dbReference type="ARBA" id="ARBA00023163"/>
    </source>
</evidence>
<dbReference type="CDD" id="cd00609">
    <property type="entry name" value="AAT_like"/>
    <property type="match status" value="1"/>
</dbReference>
<dbReference type="GO" id="GO:0003700">
    <property type="term" value="F:DNA-binding transcription factor activity"/>
    <property type="evidence" value="ECO:0007669"/>
    <property type="project" value="InterPro"/>
</dbReference>
<keyword evidence="3" id="KW-0805">Transcription regulation</keyword>
<evidence type="ECO:0000313" key="7">
    <source>
        <dbReference type="EMBL" id="PST81688.1"/>
    </source>
</evidence>
<dbReference type="AlphaFoldDB" id="A0A2T3HGW8"/>
<dbReference type="InterPro" id="IPR036388">
    <property type="entry name" value="WH-like_DNA-bd_sf"/>
</dbReference>
<proteinExistence type="inferred from homology"/>
<dbReference type="InterPro" id="IPR051446">
    <property type="entry name" value="HTH_trans_reg/aminotransferase"/>
</dbReference>
<keyword evidence="7" id="KW-0032">Aminotransferase</keyword>
<dbReference type="GO" id="GO:0030170">
    <property type="term" value="F:pyridoxal phosphate binding"/>
    <property type="evidence" value="ECO:0007669"/>
    <property type="project" value="InterPro"/>
</dbReference>
<dbReference type="EMBL" id="PYLS01000009">
    <property type="protein sequence ID" value="PST81688.1"/>
    <property type="molecule type" value="Genomic_DNA"/>
</dbReference>
<dbReference type="InterPro" id="IPR000524">
    <property type="entry name" value="Tscrpt_reg_HTH_GntR"/>
</dbReference>
<dbReference type="RefSeq" id="WP_107217632.1">
    <property type="nucleotide sequence ID" value="NZ_KZ686273.1"/>
</dbReference>
<dbReference type="SUPFAM" id="SSF53383">
    <property type="entry name" value="PLP-dependent transferases"/>
    <property type="match status" value="1"/>
</dbReference>
<evidence type="ECO:0000256" key="4">
    <source>
        <dbReference type="ARBA" id="ARBA00023125"/>
    </source>
</evidence>
<keyword evidence="8" id="KW-1185">Reference proteome</keyword>
<sequence length="494" mass="54904">MLPFENLVRIDRGLRQPAYQQIASALQKHIRQGTIAPGLLLPGTREMARVLSVHRKTIIAAYDELAAQGWLEVEPKRGFRVTPGLPEVQVNRPGDPAFGPATFSTGFYRLEPEIPPIPVPAQAGPYRLAIDDGHPDPRLAPVELLLREYRSRFRRNRHVVRPLENGAAGAARLRETLSAFLAQTRGLQAAAANIMITHGAQMAIFLAARMLLRPGDVVLVGEPGYYVANQLFEELGASVVRVPVDDTGIDTRTVADICRKEAVRALYIVPHHHHPTTVTLSPERRMKLLALAREYDFAIIEDDYDFDFHYSSAPYLPLAASGGQDRVIYIGSFGKALTTTIRIGFMVAAADLIVQAAACRRLVELRGDTQMEEALAVLIENGTMARHLKKVNKIYRERRDLLCRLLEEQLGHVIRFSKPDGGMAVWTRFEPAFPLAAISDAVARKGLFMHKGTLFDSPGQSYHAIRFGFASLNEQELREAVSLIRQACDSLQMP</sequence>
<dbReference type="GO" id="GO:0008483">
    <property type="term" value="F:transaminase activity"/>
    <property type="evidence" value="ECO:0007669"/>
    <property type="project" value="UniProtKB-KW"/>
</dbReference>
<dbReference type="InterPro" id="IPR004839">
    <property type="entry name" value="Aminotransferase_I/II_large"/>
</dbReference>